<keyword evidence="1" id="KW-0175">Coiled coil</keyword>
<dbReference type="GO" id="GO:0007099">
    <property type="term" value="P:centriole replication"/>
    <property type="evidence" value="ECO:0007669"/>
    <property type="project" value="InterPro"/>
</dbReference>
<reference evidence="3" key="2">
    <citation type="submission" date="2025-08" db="UniProtKB">
        <authorList>
            <consortium name="Ensembl"/>
        </authorList>
    </citation>
    <scope>IDENTIFICATION</scope>
</reference>
<keyword evidence="4" id="KW-1185">Reference proteome</keyword>
<dbReference type="GO" id="GO:0071539">
    <property type="term" value="P:protein localization to centrosome"/>
    <property type="evidence" value="ECO:0007669"/>
    <property type="project" value="TreeGrafter"/>
</dbReference>
<feature type="compositionally biased region" description="Polar residues" evidence="2">
    <location>
        <begin position="68"/>
        <end position="86"/>
    </location>
</feature>
<organism evidence="3 4">
    <name type="scientific">Hucho hucho</name>
    <name type="common">huchen</name>
    <dbReference type="NCBI Taxonomy" id="62062"/>
    <lineage>
        <taxon>Eukaryota</taxon>
        <taxon>Metazoa</taxon>
        <taxon>Chordata</taxon>
        <taxon>Craniata</taxon>
        <taxon>Vertebrata</taxon>
        <taxon>Euteleostomi</taxon>
        <taxon>Actinopterygii</taxon>
        <taxon>Neopterygii</taxon>
        <taxon>Teleostei</taxon>
        <taxon>Protacanthopterygii</taxon>
        <taxon>Salmoniformes</taxon>
        <taxon>Salmonidae</taxon>
        <taxon>Salmoninae</taxon>
        <taxon>Hucho</taxon>
    </lineage>
</organism>
<dbReference type="Pfam" id="PF15718">
    <property type="entry name" value="MNR"/>
    <property type="match status" value="3"/>
</dbReference>
<feature type="coiled-coil region" evidence="1">
    <location>
        <begin position="209"/>
        <end position="236"/>
    </location>
</feature>
<dbReference type="Proteomes" id="UP000314982">
    <property type="component" value="Unassembled WGS sequence"/>
</dbReference>
<dbReference type="STRING" id="62062.ENSHHUP00000036011"/>
<evidence type="ECO:0000256" key="2">
    <source>
        <dbReference type="SAM" id="MobiDB-lite"/>
    </source>
</evidence>
<feature type="region of interest" description="Disordered" evidence="2">
    <location>
        <begin position="420"/>
        <end position="439"/>
    </location>
</feature>
<dbReference type="GeneTree" id="ENSGT00390000009714"/>
<sequence>MPANAYNRATQVGPPAPIVIEKLMPWVEKRDDLDSTCSSLCFSAVSEERLLAAVRLAKRDLRKRRQESLNSSPIRPQPEETTPIKNNVEQVNKSSSVYSPFTCTVYIHLSGAKVFVYTPQKYVSIPLEPDHGRSPPTRDPGPRQTASQEPHSALSQEVRRLQREVANFIQRIDQLANRGRMVVEPLEPDEQRRVEVRRQEQAARSARIIYVLQQQVKEIQEDLDKLRSQKIQHTKKSRAMDRLAAAHRGAVRAMQVFTNQLSDTSEGRMPSYYKELGQLIRQLSLCSAKVEVGQGSAVPETALDILLKLEVSHRPSPKWLFILFINLGKEGGRSPTVKEEHCTLTGQRSVSLMLTFLLQLNVFEYVRYITGYPELFSLQLCLLNMIFVQKQGANVRDAGFQQPTVASRLRVCQHPQKEASVPWIPTSPHSPPKQQQHLNTLSVSPSLYSHSVLSEGSIREEVSPGQPGGSSTFPAPKERWGDGTRLSVPASMQRNIQQYRQDHEAYLRLVAHEAVGSFNPWAIADSFTSSIWDAA</sequence>
<proteinExistence type="predicted"/>
<evidence type="ECO:0000313" key="3">
    <source>
        <dbReference type="Ensembl" id="ENSHHUP00000036011.1"/>
    </source>
</evidence>
<dbReference type="PANTHER" id="PTHR15732">
    <property type="entry name" value="PROTEIN MOONRAKER"/>
    <property type="match status" value="1"/>
</dbReference>
<dbReference type="Ensembl" id="ENSHHUT00000037449.1">
    <property type="protein sequence ID" value="ENSHHUP00000036011.1"/>
    <property type="gene ID" value="ENSHHUG00000022613.1"/>
</dbReference>
<feature type="region of interest" description="Disordered" evidence="2">
    <location>
        <begin position="62"/>
        <end position="86"/>
    </location>
</feature>
<evidence type="ECO:0000313" key="4">
    <source>
        <dbReference type="Proteomes" id="UP000314982"/>
    </source>
</evidence>
<dbReference type="PANTHER" id="PTHR15732:SF4">
    <property type="entry name" value="PROTEIN MOONRAKER"/>
    <property type="match status" value="1"/>
</dbReference>
<feature type="region of interest" description="Disordered" evidence="2">
    <location>
        <begin position="458"/>
        <end position="483"/>
    </location>
</feature>
<protein>
    <submittedName>
        <fullName evidence="3">Si:dkey-243i1.1</fullName>
    </submittedName>
</protein>
<dbReference type="GO" id="GO:1904888">
    <property type="term" value="P:cranial skeletal system development"/>
    <property type="evidence" value="ECO:0007669"/>
    <property type="project" value="Ensembl"/>
</dbReference>
<dbReference type="GO" id="GO:0034451">
    <property type="term" value="C:centriolar satellite"/>
    <property type="evidence" value="ECO:0007669"/>
    <property type="project" value="TreeGrafter"/>
</dbReference>
<feature type="region of interest" description="Disordered" evidence="2">
    <location>
        <begin position="125"/>
        <end position="155"/>
    </location>
</feature>
<feature type="compositionally biased region" description="Polar residues" evidence="2">
    <location>
        <begin position="144"/>
        <end position="155"/>
    </location>
</feature>
<reference evidence="3" key="3">
    <citation type="submission" date="2025-09" db="UniProtKB">
        <authorList>
            <consortium name="Ensembl"/>
        </authorList>
    </citation>
    <scope>IDENTIFICATION</scope>
</reference>
<evidence type="ECO:0000256" key="1">
    <source>
        <dbReference type="SAM" id="Coils"/>
    </source>
</evidence>
<name>A0A4W5MBB8_9TELE</name>
<accession>A0A4W5MBB8</accession>
<dbReference type="AlphaFoldDB" id="A0A4W5MBB8"/>
<dbReference type="InterPro" id="IPR031447">
    <property type="entry name" value="MNR"/>
</dbReference>
<reference evidence="4" key="1">
    <citation type="submission" date="2018-06" db="EMBL/GenBank/DDBJ databases">
        <title>Genome assembly of Danube salmon.</title>
        <authorList>
            <person name="Macqueen D.J."/>
            <person name="Gundappa M.K."/>
        </authorList>
    </citation>
    <scope>NUCLEOTIDE SEQUENCE [LARGE SCALE GENOMIC DNA]</scope>
</reference>